<sequence>MKTRPVLAVSLAVATTIGGLSDVQAGQTTKDVSDAALVRTLPGFENKDVVVNGVRLHYVVGGKGDPVFLLPGWPETWWSYHKVMPELAMRHRVYAIDIRGMGSSDKPKNGFDKKTMAADLSQMIQKLGYTKVDVVGHDIGAMVAFSLAANHSEQVNKLVMLDVAHPSAGYLNLRLLPAANTFTDKIDEDNPYLWWFAFHQVKGLPEELLEGRAGIEQAWFFRYMLKNEAAIDARDRAVFAHAYASKDAIRASNGWYQAFNQDIADDNTYAKLTMPVLGLGGPGYTRLKATLEAKATTSHTFRVEGSGHFIAEEKPAELMNYLNGFIGP</sequence>
<evidence type="ECO:0000313" key="3">
    <source>
        <dbReference type="EMBL" id="MDR6376188.1"/>
    </source>
</evidence>
<feature type="domain" description="AB hydrolase-1" evidence="2">
    <location>
        <begin position="66"/>
        <end position="184"/>
    </location>
</feature>
<gene>
    <name evidence="3" type="ORF">J2776_002888</name>
</gene>
<dbReference type="Gene3D" id="3.40.50.1820">
    <property type="entry name" value="alpha/beta hydrolase"/>
    <property type="match status" value="1"/>
</dbReference>
<protein>
    <submittedName>
        <fullName evidence="3">Pimeloyl-ACP methyl ester carboxylesterase</fullName>
    </submittedName>
</protein>
<reference evidence="3 4" key="1">
    <citation type="submission" date="2023-07" db="EMBL/GenBank/DDBJ databases">
        <title>Sorghum-associated microbial communities from plants grown in Nebraska, USA.</title>
        <authorList>
            <person name="Schachtman D."/>
        </authorList>
    </citation>
    <scope>NUCLEOTIDE SEQUENCE [LARGE SCALE GENOMIC DNA]</scope>
    <source>
        <strain evidence="3 4">DS1039</strain>
    </source>
</reference>
<evidence type="ECO:0000259" key="2">
    <source>
        <dbReference type="Pfam" id="PF00561"/>
    </source>
</evidence>
<dbReference type="SUPFAM" id="SSF53474">
    <property type="entry name" value="alpha/beta-Hydrolases"/>
    <property type="match status" value="1"/>
</dbReference>
<dbReference type="PANTHER" id="PTHR43329">
    <property type="entry name" value="EPOXIDE HYDROLASE"/>
    <property type="match status" value="1"/>
</dbReference>
<dbReference type="PRINTS" id="PR00412">
    <property type="entry name" value="EPOXHYDRLASE"/>
</dbReference>
<keyword evidence="4" id="KW-1185">Reference proteome</keyword>
<organism evidence="3 4">
    <name type="scientific">Paraburkholderia caledonica</name>
    <dbReference type="NCBI Taxonomy" id="134536"/>
    <lineage>
        <taxon>Bacteria</taxon>
        <taxon>Pseudomonadati</taxon>
        <taxon>Pseudomonadota</taxon>
        <taxon>Betaproteobacteria</taxon>
        <taxon>Burkholderiales</taxon>
        <taxon>Burkholderiaceae</taxon>
        <taxon>Paraburkholderia</taxon>
    </lineage>
</organism>
<evidence type="ECO:0000256" key="1">
    <source>
        <dbReference type="ARBA" id="ARBA00022801"/>
    </source>
</evidence>
<evidence type="ECO:0000313" key="4">
    <source>
        <dbReference type="Proteomes" id="UP001185254"/>
    </source>
</evidence>
<keyword evidence="1" id="KW-0378">Hydrolase</keyword>
<name>A0ABU1KYY9_9BURK</name>
<dbReference type="InterPro" id="IPR000073">
    <property type="entry name" value="AB_hydrolase_1"/>
</dbReference>
<dbReference type="EMBL" id="JAVDQN010000002">
    <property type="protein sequence ID" value="MDR6376188.1"/>
    <property type="molecule type" value="Genomic_DNA"/>
</dbReference>
<dbReference type="PRINTS" id="PR00111">
    <property type="entry name" value="ABHYDROLASE"/>
</dbReference>
<dbReference type="InterPro" id="IPR029058">
    <property type="entry name" value="AB_hydrolase_fold"/>
</dbReference>
<proteinExistence type="predicted"/>
<dbReference type="InterPro" id="IPR000639">
    <property type="entry name" value="Epox_hydrolase-like"/>
</dbReference>
<dbReference type="Pfam" id="PF00561">
    <property type="entry name" value="Abhydrolase_1"/>
    <property type="match status" value="1"/>
</dbReference>
<dbReference type="Proteomes" id="UP001185254">
    <property type="component" value="Unassembled WGS sequence"/>
</dbReference>
<comment type="caution">
    <text evidence="3">The sequence shown here is derived from an EMBL/GenBank/DDBJ whole genome shotgun (WGS) entry which is preliminary data.</text>
</comment>
<accession>A0ABU1KYY9</accession>
<dbReference type="RefSeq" id="WP_310066605.1">
    <property type="nucleotide sequence ID" value="NZ_JAVDQN010000002.1"/>
</dbReference>